<gene>
    <name evidence="2" type="ORF">GAN91_28595</name>
</gene>
<organism evidence="2 3">
    <name type="scientific">Bacteroides thetaiotaomicron</name>
    <dbReference type="NCBI Taxonomy" id="818"/>
    <lineage>
        <taxon>Bacteria</taxon>
        <taxon>Pseudomonadati</taxon>
        <taxon>Bacteroidota</taxon>
        <taxon>Bacteroidia</taxon>
        <taxon>Bacteroidales</taxon>
        <taxon>Bacteroidaceae</taxon>
        <taxon>Bacteroides</taxon>
    </lineage>
</organism>
<reference evidence="2 3" key="1">
    <citation type="journal article" date="2019" name="Nat. Med.">
        <title>A library of human gut bacterial isolates paired with longitudinal multiomics data enables mechanistic microbiome research.</title>
        <authorList>
            <person name="Poyet M."/>
            <person name="Groussin M."/>
            <person name="Gibbons S.M."/>
            <person name="Avila-Pacheco J."/>
            <person name="Jiang X."/>
            <person name="Kearney S.M."/>
            <person name="Perrotta A.R."/>
            <person name="Berdy B."/>
            <person name="Zhao S."/>
            <person name="Lieberman T.D."/>
            <person name="Swanson P.K."/>
            <person name="Smith M."/>
            <person name="Roesemann S."/>
            <person name="Alexander J.E."/>
            <person name="Rich S.A."/>
            <person name="Livny J."/>
            <person name="Vlamakis H."/>
            <person name="Clish C."/>
            <person name="Bullock K."/>
            <person name="Deik A."/>
            <person name="Scott J."/>
            <person name="Pierce K.A."/>
            <person name="Xavier R.J."/>
            <person name="Alm E.J."/>
        </authorList>
    </citation>
    <scope>NUCLEOTIDE SEQUENCE [LARGE SCALE GENOMIC DNA]</scope>
    <source>
        <strain evidence="2 3">BIOML-A162</strain>
    </source>
</reference>
<dbReference type="Proteomes" id="UP000436858">
    <property type="component" value="Unassembled WGS sequence"/>
</dbReference>
<evidence type="ECO:0000313" key="3">
    <source>
        <dbReference type="Proteomes" id="UP000436858"/>
    </source>
</evidence>
<sequence>MNKNFMYGIGAVKYKDFVVGYIEKGSFDLGGQKPEAAKIEAEQVPGAPVLIIPQSNGSIAPTFNVIQMDYKNLHALLGGSLHYKKEDSEKKNPVGWTAPQAAILMQGPWELSLVSGQSVLIPNGTLLSNLGGKLTLTETAKIECTLEVAMPEDGSQPYGVFNADALPEEWSQHKLPAAGAAAAASVQSEAVPGKEG</sequence>
<name>A0A6I0SPB5_BACT4</name>
<feature type="region of interest" description="Disordered" evidence="1">
    <location>
        <begin position="177"/>
        <end position="196"/>
    </location>
</feature>
<evidence type="ECO:0000256" key="1">
    <source>
        <dbReference type="SAM" id="MobiDB-lite"/>
    </source>
</evidence>
<evidence type="ECO:0008006" key="4">
    <source>
        <dbReference type="Google" id="ProtNLM"/>
    </source>
</evidence>
<dbReference type="EMBL" id="WCRY01000088">
    <property type="protein sequence ID" value="KAB4468192.1"/>
    <property type="molecule type" value="Genomic_DNA"/>
</dbReference>
<accession>A0A6I0SPB5</accession>
<proteinExistence type="predicted"/>
<evidence type="ECO:0000313" key="2">
    <source>
        <dbReference type="EMBL" id="KAB4468192.1"/>
    </source>
</evidence>
<dbReference type="AlphaFoldDB" id="A0A6I0SPB5"/>
<protein>
    <recommendedName>
        <fullName evidence="4">Phage tail protein</fullName>
    </recommendedName>
</protein>
<comment type="caution">
    <text evidence="2">The sequence shown here is derived from an EMBL/GenBank/DDBJ whole genome shotgun (WGS) entry which is preliminary data.</text>
</comment>